<keyword evidence="12" id="KW-1185">Reference proteome</keyword>
<dbReference type="SUPFAM" id="SSF49265">
    <property type="entry name" value="Fibronectin type III"/>
    <property type="match status" value="2"/>
</dbReference>
<evidence type="ECO:0000313" key="12">
    <source>
        <dbReference type="Proteomes" id="UP001295444"/>
    </source>
</evidence>
<dbReference type="GO" id="GO:0009897">
    <property type="term" value="C:external side of plasma membrane"/>
    <property type="evidence" value="ECO:0007669"/>
    <property type="project" value="TreeGrafter"/>
</dbReference>
<evidence type="ECO:0000256" key="1">
    <source>
        <dbReference type="ARBA" id="ARBA00004479"/>
    </source>
</evidence>
<dbReference type="PANTHER" id="PTHR23037:SF46">
    <property type="entry name" value="INTERLEUKIN 5 RECEPTOR SUBUNIT ALPHA"/>
    <property type="match status" value="1"/>
</dbReference>
<organism evidence="11 12">
    <name type="scientific">Pelobates cultripes</name>
    <name type="common">Western spadefoot toad</name>
    <dbReference type="NCBI Taxonomy" id="61616"/>
    <lineage>
        <taxon>Eukaryota</taxon>
        <taxon>Metazoa</taxon>
        <taxon>Chordata</taxon>
        <taxon>Craniata</taxon>
        <taxon>Vertebrata</taxon>
        <taxon>Euteleostomi</taxon>
        <taxon>Amphibia</taxon>
        <taxon>Batrachia</taxon>
        <taxon>Anura</taxon>
        <taxon>Pelobatoidea</taxon>
        <taxon>Pelobatidae</taxon>
        <taxon>Pelobates</taxon>
    </lineage>
</organism>
<keyword evidence="4 8" id="KW-1133">Transmembrane helix</keyword>
<keyword evidence="5 8" id="KW-0472">Membrane</keyword>
<dbReference type="AlphaFoldDB" id="A0AAD1WNN9"/>
<dbReference type="GO" id="GO:0004896">
    <property type="term" value="F:cytokine receptor activity"/>
    <property type="evidence" value="ECO:0007669"/>
    <property type="project" value="TreeGrafter"/>
</dbReference>
<evidence type="ECO:0000313" key="11">
    <source>
        <dbReference type="EMBL" id="CAH2315227.1"/>
    </source>
</evidence>
<name>A0AAD1WNN9_PELCU</name>
<dbReference type="Pfam" id="PF09240">
    <property type="entry name" value="IL6Ra-bind"/>
    <property type="match status" value="1"/>
</dbReference>
<keyword evidence="6 11" id="KW-0675">Receptor</keyword>
<proteinExistence type="predicted"/>
<evidence type="ECO:0000256" key="8">
    <source>
        <dbReference type="SAM" id="Phobius"/>
    </source>
</evidence>
<evidence type="ECO:0000256" key="7">
    <source>
        <dbReference type="ARBA" id="ARBA00023180"/>
    </source>
</evidence>
<comment type="subcellular location">
    <subcellularLocation>
        <location evidence="1">Membrane</location>
        <topology evidence="1">Single-pass type I membrane protein</topology>
    </subcellularLocation>
</comment>
<evidence type="ECO:0000256" key="2">
    <source>
        <dbReference type="ARBA" id="ARBA00022692"/>
    </source>
</evidence>
<feature type="chain" id="PRO_5042225597" evidence="9">
    <location>
        <begin position="29"/>
        <end position="429"/>
    </location>
</feature>
<dbReference type="Gene3D" id="2.60.40.10">
    <property type="entry name" value="Immunoglobulins"/>
    <property type="match status" value="3"/>
</dbReference>
<keyword evidence="2 8" id="KW-0812">Transmembrane</keyword>
<sequence length="429" mass="49236">MGSKNSWLDHFVLGIWLSMILTAGSTQGELLPTPTNVTLKMNMFTLHWEWESNNINPVCEVKYNRAISKPNNPKMCRNKSLFQDEDTKEIDLNVWINFTVYSECPQNGLKSKETQLSTLLVSGNPNTAVRNFNCVWYNMEYINCTWLPGEKATPKVNYTLVYWLQNESSKEEKKVPHSRLFMDFLGTAKHCHQYKYKEGIPLGCHFKISNEKEELQLVVTDFSNENIEPFYSWMIPREILQLSAPNITNISRIVKDTIYVSWSVTPLKPSQSKSELLLTNLNNGKVNMYEETRNNSKEILLGDPDATYTIKIRSKKHDMYGDFPWSEWSEEKTISAEYKFRTMNIILAVLIPISVSILTVISVVCIKRCILCILPPIPDPGKPFGDPDNLQQLLRFKYANVWNTPPNDEICSVILVESPTCSTCSSSLE</sequence>
<evidence type="ECO:0000256" key="3">
    <source>
        <dbReference type="ARBA" id="ARBA00022729"/>
    </source>
</evidence>
<evidence type="ECO:0000256" key="9">
    <source>
        <dbReference type="SAM" id="SignalP"/>
    </source>
</evidence>
<feature type="domain" description="Type I cytokine receptor cytokine-binding" evidence="10">
    <location>
        <begin position="131"/>
        <end position="221"/>
    </location>
</feature>
<dbReference type="EMBL" id="OW240920">
    <property type="protein sequence ID" value="CAH2315227.1"/>
    <property type="molecule type" value="Genomic_DNA"/>
</dbReference>
<keyword evidence="7" id="KW-0325">Glycoprotein</keyword>
<feature type="signal peptide" evidence="9">
    <location>
        <begin position="1"/>
        <end position="28"/>
    </location>
</feature>
<evidence type="ECO:0000256" key="4">
    <source>
        <dbReference type="ARBA" id="ARBA00022989"/>
    </source>
</evidence>
<accession>A0AAD1WNN9</accession>
<protein>
    <submittedName>
        <fullName evidence="11">Interleukin-13 receptor subunit alpha-1</fullName>
    </submittedName>
</protein>
<evidence type="ECO:0000256" key="5">
    <source>
        <dbReference type="ARBA" id="ARBA00023136"/>
    </source>
</evidence>
<evidence type="ECO:0000259" key="10">
    <source>
        <dbReference type="Pfam" id="PF09240"/>
    </source>
</evidence>
<keyword evidence="3 9" id="KW-0732">Signal</keyword>
<gene>
    <name evidence="11" type="ORF">PECUL_23A044373</name>
</gene>
<reference evidence="11" key="1">
    <citation type="submission" date="2022-03" db="EMBL/GenBank/DDBJ databases">
        <authorList>
            <person name="Alioto T."/>
            <person name="Alioto T."/>
            <person name="Gomez Garrido J."/>
        </authorList>
    </citation>
    <scope>NUCLEOTIDE SEQUENCE</scope>
</reference>
<evidence type="ECO:0000256" key="6">
    <source>
        <dbReference type="ARBA" id="ARBA00023170"/>
    </source>
</evidence>
<dbReference type="Proteomes" id="UP001295444">
    <property type="component" value="Chromosome 09"/>
</dbReference>
<feature type="transmembrane region" description="Helical" evidence="8">
    <location>
        <begin position="345"/>
        <end position="366"/>
    </location>
</feature>
<dbReference type="InterPro" id="IPR015321">
    <property type="entry name" value="TypeI_recpt_CBD"/>
</dbReference>
<dbReference type="InterPro" id="IPR013783">
    <property type="entry name" value="Ig-like_fold"/>
</dbReference>
<dbReference type="PANTHER" id="PTHR23037">
    <property type="entry name" value="CYTOKINE RECEPTOR"/>
    <property type="match status" value="1"/>
</dbReference>
<dbReference type="InterPro" id="IPR036116">
    <property type="entry name" value="FN3_sf"/>
</dbReference>